<evidence type="ECO:0000256" key="1">
    <source>
        <dbReference type="SAM" id="MobiDB-lite"/>
    </source>
</evidence>
<reference evidence="2" key="1">
    <citation type="submission" date="2020-03" db="EMBL/GenBank/DDBJ databases">
        <authorList>
            <person name="Weist P."/>
        </authorList>
    </citation>
    <scope>NUCLEOTIDE SEQUENCE</scope>
</reference>
<protein>
    <submittedName>
        <fullName evidence="2">Uncharacterized protein</fullName>
    </submittedName>
</protein>
<accession>A0A9N7U6Q6</accession>
<feature type="compositionally biased region" description="Polar residues" evidence="1">
    <location>
        <begin position="1"/>
        <end position="20"/>
    </location>
</feature>
<feature type="region of interest" description="Disordered" evidence="1">
    <location>
        <begin position="92"/>
        <end position="117"/>
    </location>
</feature>
<dbReference type="AlphaFoldDB" id="A0A9N7U6Q6"/>
<proteinExistence type="predicted"/>
<sequence length="117" mass="12862">MVDTVTKATSPTEDSSSSTAGPAEEGGSAGMREEKSSFLRTYTINKLQWEGPVSPQRKRKTDDPTGDGNPSKKKTNVSFTEELTLTGCITRGRKRRAEEAPVLDESCPVRKKRACRR</sequence>
<dbReference type="Proteomes" id="UP001153269">
    <property type="component" value="Unassembled WGS sequence"/>
</dbReference>
<evidence type="ECO:0000313" key="3">
    <source>
        <dbReference type="Proteomes" id="UP001153269"/>
    </source>
</evidence>
<organism evidence="2 3">
    <name type="scientific">Pleuronectes platessa</name>
    <name type="common">European plaice</name>
    <dbReference type="NCBI Taxonomy" id="8262"/>
    <lineage>
        <taxon>Eukaryota</taxon>
        <taxon>Metazoa</taxon>
        <taxon>Chordata</taxon>
        <taxon>Craniata</taxon>
        <taxon>Vertebrata</taxon>
        <taxon>Euteleostomi</taxon>
        <taxon>Actinopterygii</taxon>
        <taxon>Neopterygii</taxon>
        <taxon>Teleostei</taxon>
        <taxon>Neoteleostei</taxon>
        <taxon>Acanthomorphata</taxon>
        <taxon>Carangaria</taxon>
        <taxon>Pleuronectiformes</taxon>
        <taxon>Pleuronectoidei</taxon>
        <taxon>Pleuronectidae</taxon>
        <taxon>Pleuronectes</taxon>
    </lineage>
</organism>
<name>A0A9N7U6Q6_PLEPL</name>
<evidence type="ECO:0000313" key="2">
    <source>
        <dbReference type="EMBL" id="CAB1424961.1"/>
    </source>
</evidence>
<keyword evidence="3" id="KW-1185">Reference proteome</keyword>
<feature type="region of interest" description="Disordered" evidence="1">
    <location>
        <begin position="1"/>
        <end position="79"/>
    </location>
</feature>
<dbReference type="EMBL" id="CADEAL010000768">
    <property type="protein sequence ID" value="CAB1424961.1"/>
    <property type="molecule type" value="Genomic_DNA"/>
</dbReference>
<gene>
    <name evidence="2" type="ORF">PLEPLA_LOCUS12890</name>
</gene>
<comment type="caution">
    <text evidence="2">The sequence shown here is derived from an EMBL/GenBank/DDBJ whole genome shotgun (WGS) entry which is preliminary data.</text>
</comment>